<keyword evidence="4" id="KW-1185">Reference proteome</keyword>
<accession>A0ABU1AV55</accession>
<reference evidence="3 4" key="1">
    <citation type="submission" date="2023-04" db="EMBL/GenBank/DDBJ databases">
        <title>A novel bacteria isolated from coastal sediment.</title>
        <authorList>
            <person name="Liu X.-J."/>
            <person name="Du Z.-J."/>
        </authorList>
    </citation>
    <scope>NUCLEOTIDE SEQUENCE [LARGE SCALE GENOMIC DNA]</scope>
    <source>
        <strain evidence="3 4">SDUM461003</strain>
    </source>
</reference>
<gene>
    <name evidence="3" type="ORF">QEH52_10610</name>
</gene>
<dbReference type="RefSeq" id="WP_308950333.1">
    <property type="nucleotide sequence ID" value="NZ_JARXHW010000022.1"/>
</dbReference>
<dbReference type="Pfam" id="PF13372">
    <property type="entry name" value="Alginate_exp"/>
    <property type="match status" value="1"/>
</dbReference>
<evidence type="ECO:0000313" key="3">
    <source>
        <dbReference type="EMBL" id="MDQ8207963.1"/>
    </source>
</evidence>
<comment type="caution">
    <text evidence="3">The sequence shown here is derived from an EMBL/GenBank/DDBJ whole genome shotgun (WGS) entry which is preliminary data.</text>
</comment>
<dbReference type="Gene3D" id="2.40.160.10">
    <property type="entry name" value="Porin"/>
    <property type="match status" value="1"/>
</dbReference>
<dbReference type="Proteomes" id="UP001225316">
    <property type="component" value="Unassembled WGS sequence"/>
</dbReference>
<dbReference type="EMBL" id="JARXHW010000022">
    <property type="protein sequence ID" value="MDQ8207963.1"/>
    <property type="molecule type" value="Genomic_DNA"/>
</dbReference>
<feature type="domain" description="Alginate export" evidence="2">
    <location>
        <begin position="42"/>
        <end position="253"/>
    </location>
</feature>
<feature type="signal peptide" evidence="1">
    <location>
        <begin position="1"/>
        <end position="21"/>
    </location>
</feature>
<evidence type="ECO:0000259" key="2">
    <source>
        <dbReference type="Pfam" id="PF13372"/>
    </source>
</evidence>
<proteinExistence type="predicted"/>
<organism evidence="3 4">
    <name type="scientific">Thalassobacterium maritimum</name>
    <dbReference type="NCBI Taxonomy" id="3041265"/>
    <lineage>
        <taxon>Bacteria</taxon>
        <taxon>Pseudomonadati</taxon>
        <taxon>Verrucomicrobiota</taxon>
        <taxon>Opitutia</taxon>
        <taxon>Puniceicoccales</taxon>
        <taxon>Coraliomargaritaceae</taxon>
        <taxon>Thalassobacterium</taxon>
    </lineage>
</organism>
<dbReference type="InterPro" id="IPR023614">
    <property type="entry name" value="Porin_dom_sf"/>
</dbReference>
<sequence length="407" mass="44606">MKSVYQVSSLAVLLTVSATSANSVESYLDTTFKELEASMPGKFNLDVRWRYEAFDLQNGVAANDREGNSLRVRYGYTTPNFSGFTAMVEGETLTRVGGEVNDIHPLDEAGDGTDLNQLWLQYQDVDYGRIKLGRQIYALDDHRFIGHVGWRQNIQTFDAITAEYTGIEQLKVKPFYLAEQHSVNGLHNELNAYGVNIAYTFSKEFTLTAFYYDIEGDDSMNADASNTSLGLRATGTLMFDELPVHYAASLADQSDSGPSSIDYDASYFAADVSTTIEAITLGAGFEILEPGFRTPLATVHKFNGFADALLPTAGFTNGLEDYYVYAGYTLPIANGIKVKAIYHWFDSESAGASGQNGGEEIDLVAAYKINKYASLLAKYGDYSSDGGVGNAGAVDKKMFSCELNLKY</sequence>
<dbReference type="InterPro" id="IPR025388">
    <property type="entry name" value="Alginate_export_dom"/>
</dbReference>
<protein>
    <submittedName>
        <fullName evidence="3">Alginate export family protein</fullName>
    </submittedName>
</protein>
<name>A0ABU1AV55_9BACT</name>
<feature type="chain" id="PRO_5047336124" evidence="1">
    <location>
        <begin position="22"/>
        <end position="407"/>
    </location>
</feature>
<keyword evidence="1" id="KW-0732">Signal</keyword>
<evidence type="ECO:0000256" key="1">
    <source>
        <dbReference type="SAM" id="SignalP"/>
    </source>
</evidence>
<evidence type="ECO:0000313" key="4">
    <source>
        <dbReference type="Proteomes" id="UP001225316"/>
    </source>
</evidence>
<dbReference type="SUPFAM" id="SSF56935">
    <property type="entry name" value="Porins"/>
    <property type="match status" value="1"/>
</dbReference>